<accession>A0AA44C7Y7</accession>
<evidence type="ECO:0000256" key="1">
    <source>
        <dbReference type="ARBA" id="ARBA00009437"/>
    </source>
</evidence>
<dbReference type="GO" id="GO:0003700">
    <property type="term" value="F:DNA-binding transcription factor activity"/>
    <property type="evidence" value="ECO:0007669"/>
    <property type="project" value="InterPro"/>
</dbReference>
<keyword evidence="6" id="KW-0057">Aromatic amino acid biosynthesis</keyword>
<evidence type="ECO:0000256" key="10">
    <source>
        <dbReference type="SAM" id="MobiDB-lite"/>
    </source>
</evidence>
<evidence type="ECO:0000256" key="5">
    <source>
        <dbReference type="ARBA" id="ARBA00023125"/>
    </source>
</evidence>
<proteinExistence type="inferred from homology"/>
<reference evidence="12" key="1">
    <citation type="submission" date="2020-03" db="EMBL/GenBank/DDBJ databases">
        <title>Genome assembly of Azotobacter chroococcum W5.</title>
        <authorList>
            <person name="Kannepalli A."/>
        </authorList>
    </citation>
    <scope>NUCLEOTIDE SEQUENCE</scope>
    <source>
        <strain evidence="12">W5</strain>
    </source>
</reference>
<keyword evidence="3" id="KW-0822">Tryptophan biosynthesis</keyword>
<dbReference type="Gene3D" id="1.10.10.10">
    <property type="entry name" value="Winged helix-like DNA-binding domain superfamily/Winged helix DNA-binding domain"/>
    <property type="match status" value="1"/>
</dbReference>
<keyword evidence="5" id="KW-0238">DNA-binding</keyword>
<dbReference type="GO" id="GO:0000162">
    <property type="term" value="P:L-tryptophan biosynthetic process"/>
    <property type="evidence" value="ECO:0007669"/>
    <property type="project" value="UniProtKB-KW"/>
</dbReference>
<sequence>MAPPPKSDKIARTRQENSPMMHPDLPSLNALRAFEAAARLQSIKQAAKGLHVTHGAVSRQIRALEEELGVALFVKEGRGVKLTDAGMLLRDAAGDAFARLDGACAELKRRTEEAPFVLGCPGSLLARWFIPRLDRLNRELPELRLQLSASEGGPDPRRPGLDATLLFAEPPWPADMRVFELAAECIGPVLSPRHARFATLRRAPPQALLDEPLLHTASRPQAWPSWAASQGLPAAGLRYGAGFEHLYYLLEAAVAGLGVAIAPQQLVADDLAAGRLAAPWGFVETPAKLALWVPLRRGDGRAERLAGWLKTQLTDRAVR</sequence>
<dbReference type="CDD" id="cd08482">
    <property type="entry name" value="PBP2_TrpI"/>
    <property type="match status" value="1"/>
</dbReference>
<dbReference type="Pfam" id="PF03466">
    <property type="entry name" value="LysR_substrate"/>
    <property type="match status" value="1"/>
</dbReference>
<comment type="similarity">
    <text evidence="1">Belongs to the LysR transcriptional regulatory family.</text>
</comment>
<dbReference type="EMBL" id="JAAPAP010000017">
    <property type="protein sequence ID" value="NHN79236.1"/>
    <property type="molecule type" value="Genomic_DNA"/>
</dbReference>
<dbReference type="SUPFAM" id="SSF53850">
    <property type="entry name" value="Periplasmic binding protein-like II"/>
    <property type="match status" value="1"/>
</dbReference>
<dbReference type="FunFam" id="3.40.190.10:FF:000017">
    <property type="entry name" value="Glycine cleavage system transcriptional activator"/>
    <property type="match status" value="1"/>
</dbReference>
<keyword evidence="3" id="KW-0028">Amino-acid biosynthesis</keyword>
<dbReference type="Gene3D" id="3.40.190.10">
    <property type="entry name" value="Periplasmic binding protein-like II"/>
    <property type="match status" value="2"/>
</dbReference>
<dbReference type="AlphaFoldDB" id="A0AA44C7Y7"/>
<dbReference type="InterPro" id="IPR037418">
    <property type="entry name" value="TrpI_PBP2"/>
</dbReference>
<dbReference type="SUPFAM" id="SSF46785">
    <property type="entry name" value="Winged helix' DNA-binding domain"/>
    <property type="match status" value="1"/>
</dbReference>
<gene>
    <name evidence="12" type="ORF">HA520_18445</name>
</gene>
<dbReference type="InterPro" id="IPR036390">
    <property type="entry name" value="WH_DNA-bd_sf"/>
</dbReference>
<dbReference type="InterPro" id="IPR000847">
    <property type="entry name" value="LysR_HTH_N"/>
</dbReference>
<feature type="domain" description="HTH lysR-type" evidence="11">
    <location>
        <begin position="26"/>
        <end position="83"/>
    </location>
</feature>
<evidence type="ECO:0000259" key="11">
    <source>
        <dbReference type="PROSITE" id="PS50931"/>
    </source>
</evidence>
<dbReference type="FunFam" id="1.10.10.10:FF:000038">
    <property type="entry name" value="Glycine cleavage system transcriptional activator"/>
    <property type="match status" value="1"/>
</dbReference>
<dbReference type="InterPro" id="IPR036388">
    <property type="entry name" value="WH-like_DNA-bd_sf"/>
</dbReference>
<dbReference type="InterPro" id="IPR005119">
    <property type="entry name" value="LysR_subst-bd"/>
</dbReference>
<feature type="region of interest" description="Disordered" evidence="10">
    <location>
        <begin position="1"/>
        <end position="23"/>
    </location>
</feature>
<comment type="caution">
    <text evidence="12">The sequence shown here is derived from an EMBL/GenBank/DDBJ whole genome shotgun (WGS) entry which is preliminary data.</text>
</comment>
<keyword evidence="7" id="KW-0804">Transcription</keyword>
<dbReference type="GO" id="GO:0009891">
    <property type="term" value="P:positive regulation of biosynthetic process"/>
    <property type="evidence" value="ECO:0007669"/>
    <property type="project" value="UniProtKB-ARBA"/>
</dbReference>
<dbReference type="PANTHER" id="PTHR30537">
    <property type="entry name" value="HTH-TYPE TRANSCRIPTIONAL REGULATOR"/>
    <property type="match status" value="1"/>
</dbReference>
<organism evidence="12 13">
    <name type="scientific">Azotobacter chroococcum</name>
    <dbReference type="NCBI Taxonomy" id="353"/>
    <lineage>
        <taxon>Bacteria</taxon>
        <taxon>Pseudomonadati</taxon>
        <taxon>Pseudomonadota</taxon>
        <taxon>Gammaproteobacteria</taxon>
        <taxon>Pseudomonadales</taxon>
        <taxon>Pseudomonadaceae</taxon>
        <taxon>Azotobacter</taxon>
    </lineage>
</organism>
<evidence type="ECO:0000256" key="3">
    <source>
        <dbReference type="ARBA" id="ARBA00022822"/>
    </source>
</evidence>
<feature type="compositionally biased region" description="Basic and acidic residues" evidence="10">
    <location>
        <begin position="1"/>
        <end position="15"/>
    </location>
</feature>
<keyword evidence="4" id="KW-0805">Transcription regulation</keyword>
<evidence type="ECO:0000256" key="2">
    <source>
        <dbReference type="ARBA" id="ARBA00022491"/>
    </source>
</evidence>
<dbReference type="GO" id="GO:0006351">
    <property type="term" value="P:DNA-templated transcription"/>
    <property type="evidence" value="ECO:0007669"/>
    <property type="project" value="TreeGrafter"/>
</dbReference>
<dbReference type="Pfam" id="PF00126">
    <property type="entry name" value="HTH_1"/>
    <property type="match status" value="1"/>
</dbReference>
<dbReference type="PANTHER" id="PTHR30537:SF74">
    <property type="entry name" value="HTH-TYPE TRANSCRIPTIONAL REGULATOR TRPI"/>
    <property type="match status" value="1"/>
</dbReference>
<dbReference type="InterPro" id="IPR058163">
    <property type="entry name" value="LysR-type_TF_proteobact-type"/>
</dbReference>
<dbReference type="Proteomes" id="UP000736384">
    <property type="component" value="Unassembled WGS sequence"/>
</dbReference>
<dbReference type="GO" id="GO:0043565">
    <property type="term" value="F:sequence-specific DNA binding"/>
    <property type="evidence" value="ECO:0007669"/>
    <property type="project" value="TreeGrafter"/>
</dbReference>
<evidence type="ECO:0000256" key="4">
    <source>
        <dbReference type="ARBA" id="ARBA00023015"/>
    </source>
</evidence>
<evidence type="ECO:0000256" key="9">
    <source>
        <dbReference type="ARBA" id="ARBA00077124"/>
    </source>
</evidence>
<dbReference type="PROSITE" id="PS50931">
    <property type="entry name" value="HTH_LYSR"/>
    <property type="match status" value="1"/>
</dbReference>
<protein>
    <recommendedName>
        <fullName evidence="8">HTH-type transcriptional regulator TrpI</fullName>
    </recommendedName>
    <alternativeName>
        <fullName evidence="9">TrpBA operon transcriptional activator</fullName>
    </alternativeName>
</protein>
<evidence type="ECO:0000313" key="12">
    <source>
        <dbReference type="EMBL" id="NHN79236.1"/>
    </source>
</evidence>
<dbReference type="PRINTS" id="PR00039">
    <property type="entry name" value="HTHLYSR"/>
</dbReference>
<evidence type="ECO:0000256" key="6">
    <source>
        <dbReference type="ARBA" id="ARBA00023141"/>
    </source>
</evidence>
<evidence type="ECO:0000256" key="7">
    <source>
        <dbReference type="ARBA" id="ARBA00023163"/>
    </source>
</evidence>
<name>A0AA44C7Y7_9GAMM</name>
<evidence type="ECO:0000256" key="8">
    <source>
        <dbReference type="ARBA" id="ARBA00067891"/>
    </source>
</evidence>
<evidence type="ECO:0000313" key="13">
    <source>
        <dbReference type="Proteomes" id="UP000736384"/>
    </source>
</evidence>
<keyword evidence="2" id="KW-0678">Repressor</keyword>